<evidence type="ECO:0000256" key="2">
    <source>
        <dbReference type="ARBA" id="ARBA00008791"/>
    </source>
</evidence>
<dbReference type="PANTHER" id="PTHR47892:SF1">
    <property type="entry name" value="UNIVERSAL STRESS PROTEIN E"/>
    <property type="match status" value="1"/>
</dbReference>
<evidence type="ECO:0000259" key="5">
    <source>
        <dbReference type="Pfam" id="PF00582"/>
    </source>
</evidence>
<dbReference type="InterPro" id="IPR006015">
    <property type="entry name" value="Universal_stress_UspA"/>
</dbReference>
<dbReference type="OrthoDB" id="239260at2"/>
<feature type="domain" description="UspA" evidence="5">
    <location>
        <begin position="4"/>
        <end position="143"/>
    </location>
</feature>
<reference evidence="6 7" key="1">
    <citation type="journal article" date="2014" name="Genome Announc.">
        <title>Genome Sequence of Gammaproteobacterial Pseudohaliea rubra Type Strain DSM 19751, Isolated from Coastal Seawater of the Mediterranean Sea.</title>
        <authorList>
            <person name="Spring S."/>
            <person name="Fiebig A."/>
            <person name="Riedel T."/>
            <person name="Goker M."/>
            <person name="Klenk H.P."/>
        </authorList>
    </citation>
    <scope>NUCLEOTIDE SEQUENCE [LARGE SCALE GENOMIC DNA]</scope>
    <source>
        <strain evidence="6 7">DSM 19751</strain>
    </source>
</reference>
<gene>
    <name evidence="6" type="ORF">HRUBRA_02633</name>
</gene>
<comment type="caution">
    <text evidence="6">The sequence shown here is derived from an EMBL/GenBank/DDBJ whole genome shotgun (WGS) entry which is preliminary data.</text>
</comment>
<dbReference type="eggNOG" id="COG0589">
    <property type="taxonomic scope" value="Bacteria"/>
</dbReference>
<dbReference type="EMBL" id="AUVB01000084">
    <property type="protein sequence ID" value="KGE02792.1"/>
    <property type="molecule type" value="Genomic_DNA"/>
</dbReference>
<dbReference type="STRING" id="1265313.HRUBRA_02633"/>
<evidence type="ECO:0000313" key="6">
    <source>
        <dbReference type="EMBL" id="KGE02792.1"/>
    </source>
</evidence>
<keyword evidence="7" id="KW-1185">Reference proteome</keyword>
<evidence type="ECO:0000256" key="1">
    <source>
        <dbReference type="ARBA" id="ARBA00004496"/>
    </source>
</evidence>
<evidence type="ECO:0000256" key="4">
    <source>
        <dbReference type="ARBA" id="ARBA00037131"/>
    </source>
</evidence>
<dbReference type="SUPFAM" id="SSF52402">
    <property type="entry name" value="Adenine nucleotide alpha hydrolases-like"/>
    <property type="match status" value="2"/>
</dbReference>
<dbReference type="CDD" id="cd00293">
    <property type="entry name" value="USP-like"/>
    <property type="match status" value="1"/>
</dbReference>
<name>A0A095VMT1_9GAMM</name>
<feature type="domain" description="UspA" evidence="5">
    <location>
        <begin position="152"/>
        <end position="313"/>
    </location>
</feature>
<dbReference type="Proteomes" id="UP000029640">
    <property type="component" value="Unassembled WGS sequence"/>
</dbReference>
<dbReference type="HOGENOM" id="CLU_049301_1_1_6"/>
<comment type="subcellular location">
    <subcellularLocation>
        <location evidence="1">Cytoplasm</location>
    </subcellularLocation>
</comment>
<sequence>MNTIRRLLCVVRECDDRAVALLRHADALARSLQAELTLLNVLPELDPTLRLMPHAPPFSKLAEDRRTQRSGALTQLARQAGVNAHRLRLREGIFFIEVIREVVQEAQDLLITNAETAAGLRRFFSNEDLRLLRKCPCPVWLLRPERPPQPRRILVAVDCGVEYDKARSEINRKLNRSLVQHALALATANQADVHLVNAWRTLSESYASTLLSDVTAEEQEQFMGELQHLHEESMRSLLADLAREGLEQALSFVGPTTHVVRGEPREVVPALARELDADLVVMGTMARTGIAGFFMGNTAEAIIDQLHCSLLALKPDGYETPIAL</sequence>
<comment type="function">
    <text evidence="4">Required for resistance to DNA-damaging agents.</text>
</comment>
<organism evidence="6 7">
    <name type="scientific">Pseudohaliea rubra DSM 19751</name>
    <dbReference type="NCBI Taxonomy" id="1265313"/>
    <lineage>
        <taxon>Bacteria</taxon>
        <taxon>Pseudomonadati</taxon>
        <taxon>Pseudomonadota</taxon>
        <taxon>Gammaproteobacteria</taxon>
        <taxon>Cellvibrionales</taxon>
        <taxon>Halieaceae</taxon>
        <taxon>Pseudohaliea</taxon>
    </lineage>
</organism>
<dbReference type="PRINTS" id="PR01438">
    <property type="entry name" value="UNVRSLSTRESS"/>
</dbReference>
<protein>
    <submittedName>
        <fullName evidence="6">Universal stress protein E</fullName>
    </submittedName>
</protein>
<dbReference type="AlphaFoldDB" id="A0A095VMT1"/>
<evidence type="ECO:0000313" key="7">
    <source>
        <dbReference type="Proteomes" id="UP000029640"/>
    </source>
</evidence>
<dbReference type="Gene3D" id="3.40.50.12370">
    <property type="match status" value="1"/>
</dbReference>
<dbReference type="RefSeq" id="WP_035517488.1">
    <property type="nucleotide sequence ID" value="NZ_KN234780.1"/>
</dbReference>
<evidence type="ECO:0000256" key="3">
    <source>
        <dbReference type="ARBA" id="ARBA00022490"/>
    </source>
</evidence>
<dbReference type="Pfam" id="PF00582">
    <property type="entry name" value="Usp"/>
    <property type="match status" value="2"/>
</dbReference>
<dbReference type="InterPro" id="IPR006016">
    <property type="entry name" value="UspA"/>
</dbReference>
<accession>A0A095VMT1</accession>
<proteinExistence type="inferred from homology"/>
<dbReference type="PANTHER" id="PTHR47892">
    <property type="entry name" value="UNIVERSAL STRESS PROTEIN E"/>
    <property type="match status" value="1"/>
</dbReference>
<comment type="similarity">
    <text evidence="2">Belongs to the universal stress protein A family.</text>
</comment>
<dbReference type="GO" id="GO:0005737">
    <property type="term" value="C:cytoplasm"/>
    <property type="evidence" value="ECO:0007669"/>
    <property type="project" value="UniProtKB-SubCell"/>
</dbReference>
<keyword evidence="3" id="KW-0963">Cytoplasm</keyword>